<reference evidence="1 2" key="1">
    <citation type="journal article" date="2010" name="Proc. Natl. Acad. Sci. U.S.A.">
        <title>Insights into evolution of multicellular fungi from the assembled chromosomes of the mushroom Coprinopsis cinerea (Coprinus cinereus).</title>
        <authorList>
            <person name="Stajich J.E."/>
            <person name="Wilke S.K."/>
            <person name="Ahren D."/>
            <person name="Au C.H."/>
            <person name="Birren B.W."/>
            <person name="Borodovsky M."/>
            <person name="Burns C."/>
            <person name="Canback B."/>
            <person name="Casselton L.A."/>
            <person name="Cheng C.K."/>
            <person name="Deng J."/>
            <person name="Dietrich F.S."/>
            <person name="Fargo D.C."/>
            <person name="Farman M.L."/>
            <person name="Gathman A.C."/>
            <person name="Goldberg J."/>
            <person name="Guigo R."/>
            <person name="Hoegger P.J."/>
            <person name="Hooker J.B."/>
            <person name="Huggins A."/>
            <person name="James T.Y."/>
            <person name="Kamada T."/>
            <person name="Kilaru S."/>
            <person name="Kodira C."/>
            <person name="Kues U."/>
            <person name="Kupfer D."/>
            <person name="Kwan H.S."/>
            <person name="Lomsadze A."/>
            <person name="Li W."/>
            <person name="Lilly W.W."/>
            <person name="Ma L.J."/>
            <person name="Mackey A.J."/>
            <person name="Manning G."/>
            <person name="Martin F."/>
            <person name="Muraguchi H."/>
            <person name="Natvig D.O."/>
            <person name="Palmerini H."/>
            <person name="Ramesh M.A."/>
            <person name="Rehmeyer C.J."/>
            <person name="Roe B.A."/>
            <person name="Shenoy N."/>
            <person name="Stanke M."/>
            <person name="Ter-Hovhannisyan V."/>
            <person name="Tunlid A."/>
            <person name="Velagapudi R."/>
            <person name="Vision T.J."/>
            <person name="Zeng Q."/>
            <person name="Zolan M.E."/>
            <person name="Pukkila P.J."/>
        </authorList>
    </citation>
    <scope>NUCLEOTIDE SEQUENCE [LARGE SCALE GENOMIC DNA]</scope>
    <source>
        <strain evidence="2">Okayama-7 / 130 / ATCC MYA-4618 / FGSC 9003</strain>
    </source>
</reference>
<dbReference type="Proteomes" id="UP000001861">
    <property type="component" value="Unassembled WGS sequence"/>
</dbReference>
<proteinExistence type="predicted"/>
<dbReference type="AlphaFoldDB" id="A8NNM9"/>
<dbReference type="EMBL" id="AACS02000012">
    <property type="protein sequence ID" value="EAU86641.2"/>
    <property type="molecule type" value="Genomic_DNA"/>
</dbReference>
<dbReference type="VEuPathDB" id="FungiDB:CC1G_07299"/>
<dbReference type="HOGENOM" id="CLU_650555_0_0_1"/>
<sequence>MTTDSGMSSPFPNELVDIVIRQLAAEEDSKFLSAAALVNRNTASIVRKLRFSVLALGPHRGEERCARLWDLIQTNPTLVHNVESLTLIDDSSEADEVNAPSCGWVTTDSTYTKLGDVLKALAGNLTTLEVQSSCLQWHYVEEDVQEALFDLFAAPTLTTLRLVGILGMEITPILDCSNLKRLSLKRVTIIENEEDLEAEEETRPDGEVGQLEVLEVVESDEWAFYFLVSSLLRADAKLSLRNLQRLVIAMENPRKSSPNTTVLDKALDQLAGIPLNSLRVEHASHPSFQIDQRTCVFTRWPNLRSLEIAVKPLNGVESWISPVSQALHRMRALEDLTLEVDHSDLRPHATQRIGVWQELESVLMLRDSFRRLVVIINMDKSLQEHAAMEDTLKSCMSSLFKDGKVQVIVKWRHVQMKTSRAV</sequence>
<dbReference type="InterPro" id="IPR032675">
    <property type="entry name" value="LRR_dom_sf"/>
</dbReference>
<organism evidence="1 2">
    <name type="scientific">Coprinopsis cinerea (strain Okayama-7 / 130 / ATCC MYA-4618 / FGSC 9003)</name>
    <name type="common">Inky cap fungus</name>
    <name type="synonym">Hormographiella aspergillata</name>
    <dbReference type="NCBI Taxonomy" id="240176"/>
    <lineage>
        <taxon>Eukaryota</taxon>
        <taxon>Fungi</taxon>
        <taxon>Dikarya</taxon>
        <taxon>Basidiomycota</taxon>
        <taxon>Agaricomycotina</taxon>
        <taxon>Agaricomycetes</taxon>
        <taxon>Agaricomycetidae</taxon>
        <taxon>Agaricales</taxon>
        <taxon>Agaricineae</taxon>
        <taxon>Psathyrellaceae</taxon>
        <taxon>Coprinopsis</taxon>
    </lineage>
</organism>
<comment type="caution">
    <text evidence="1">The sequence shown here is derived from an EMBL/GenBank/DDBJ whole genome shotgun (WGS) entry which is preliminary data.</text>
</comment>
<name>A8NNM9_COPC7</name>
<dbReference type="RefSeq" id="XP_001835157.2">
    <property type="nucleotide sequence ID" value="XM_001835105.2"/>
</dbReference>
<evidence type="ECO:0000313" key="1">
    <source>
        <dbReference type="EMBL" id="EAU86641.2"/>
    </source>
</evidence>
<dbReference type="InParanoid" id="A8NNM9"/>
<gene>
    <name evidence="1" type="ORF">CC1G_07299</name>
</gene>
<evidence type="ECO:0008006" key="3">
    <source>
        <dbReference type="Google" id="ProtNLM"/>
    </source>
</evidence>
<evidence type="ECO:0000313" key="2">
    <source>
        <dbReference type="Proteomes" id="UP000001861"/>
    </source>
</evidence>
<dbReference type="Gene3D" id="3.80.10.10">
    <property type="entry name" value="Ribonuclease Inhibitor"/>
    <property type="match status" value="1"/>
</dbReference>
<accession>A8NNM9</accession>
<dbReference type="KEGG" id="cci:CC1G_07299"/>
<keyword evidence="2" id="KW-1185">Reference proteome</keyword>
<dbReference type="OrthoDB" id="2864604at2759"/>
<protein>
    <recommendedName>
        <fullName evidence="3">F-box domain-containing protein</fullName>
    </recommendedName>
</protein>
<dbReference type="GeneID" id="6011684"/>